<sequence length="411" mass="46100">MQVSREQFMEQGYLVLRDVIPPDQLEQLRADFETLVGRQRKIWAQERGADDPPGGVWETHPQPRLVSYNRLIDEATASTVEVWLQESTLGVSRQLLSVPEAASVAGMMLMCSPVRDHGPAAWHRDIHPIDMAPLAGLQKDLRENGPKYVQWNIPLYDDDVLWVVPGSHLRLNTEAENRSLSADPRRTVPGGIPVALNAGDAVVYINYMLHWGSNYSPTTRRTIHGGHSIFPYYPDFSFTEHLSPGARASFRQWDGKSAALQDLTEIALREALNGNAAAYNNALEALQPGVGEDGKMVLTIYLSKAVLHLQVVKHENGDTNAGSDALEGITEDYRQRARSSHSISINWGPQFAERFTVKEAAALHRRFAILDDKLQAEDDHFAPGFQARPMRYFFNEMPADFTLEDFIGSWN</sequence>
<reference evidence="1" key="1">
    <citation type="submission" date="2019-09" db="EMBL/GenBank/DDBJ databases">
        <title>Characterisation of the sponge microbiome using genome-centric metagenomics.</title>
        <authorList>
            <person name="Engelberts J.P."/>
            <person name="Robbins S.J."/>
            <person name="De Goeij J.M."/>
            <person name="Aranda M."/>
            <person name="Bell S.C."/>
            <person name="Webster N.S."/>
        </authorList>
    </citation>
    <scope>NUCLEOTIDE SEQUENCE</scope>
    <source>
        <strain evidence="1">SB0664_bin_27</strain>
    </source>
</reference>
<evidence type="ECO:0000313" key="1">
    <source>
        <dbReference type="EMBL" id="MXY94195.1"/>
    </source>
</evidence>
<dbReference type="GO" id="GO:0016706">
    <property type="term" value="F:2-oxoglutarate-dependent dioxygenase activity"/>
    <property type="evidence" value="ECO:0007669"/>
    <property type="project" value="UniProtKB-ARBA"/>
</dbReference>
<protein>
    <submittedName>
        <fullName evidence="1">Phytanoyl-CoA dioxygenase family protein</fullName>
    </submittedName>
</protein>
<dbReference type="PANTHER" id="PTHR40470">
    <property type="entry name" value="PHYTANOYL-COA DIOXYGENASE FAMILY PROTEIN (AFU_ORTHOLOGUE AFUA_2G15850)"/>
    <property type="match status" value="1"/>
</dbReference>
<dbReference type="InterPro" id="IPR008775">
    <property type="entry name" value="Phytyl_CoA_dOase-like"/>
</dbReference>
<dbReference type="PANTHER" id="PTHR40470:SF1">
    <property type="entry name" value="PHYTANOYL-COA DIOXYGENASE FAMILY PROTEIN (AFU_ORTHOLOGUE AFUA_2G15850)"/>
    <property type="match status" value="1"/>
</dbReference>
<dbReference type="Gene3D" id="2.60.120.620">
    <property type="entry name" value="q2cbj1_9rhob like domain"/>
    <property type="match status" value="1"/>
</dbReference>
<dbReference type="SUPFAM" id="SSF51197">
    <property type="entry name" value="Clavaminate synthase-like"/>
    <property type="match status" value="1"/>
</dbReference>
<proteinExistence type="predicted"/>
<dbReference type="Pfam" id="PF05721">
    <property type="entry name" value="PhyH"/>
    <property type="match status" value="1"/>
</dbReference>
<comment type="caution">
    <text evidence="1">The sequence shown here is derived from an EMBL/GenBank/DDBJ whole genome shotgun (WGS) entry which is preliminary data.</text>
</comment>
<dbReference type="EMBL" id="VXRG01000103">
    <property type="protein sequence ID" value="MXY94195.1"/>
    <property type="molecule type" value="Genomic_DNA"/>
</dbReference>
<name>A0A6B0YVM7_9CHLR</name>
<keyword evidence="1" id="KW-0560">Oxidoreductase</keyword>
<keyword evidence="1" id="KW-0223">Dioxygenase</keyword>
<organism evidence="1">
    <name type="scientific">Caldilineaceae bacterium SB0664_bin_27</name>
    <dbReference type="NCBI Taxonomy" id="2605260"/>
    <lineage>
        <taxon>Bacteria</taxon>
        <taxon>Bacillati</taxon>
        <taxon>Chloroflexota</taxon>
        <taxon>Caldilineae</taxon>
        <taxon>Caldilineales</taxon>
        <taxon>Caldilineaceae</taxon>
    </lineage>
</organism>
<dbReference type="AlphaFoldDB" id="A0A6B0YVM7"/>
<gene>
    <name evidence="1" type="ORF">F4Y42_12200</name>
</gene>
<accession>A0A6B0YVM7</accession>